<gene>
    <name evidence="3" type="ORF">ACFO3O_04925</name>
</gene>
<evidence type="ECO:0000313" key="3">
    <source>
        <dbReference type="EMBL" id="MFC4633237.1"/>
    </source>
</evidence>
<dbReference type="SUPFAM" id="SSF52402">
    <property type="entry name" value="Adenine nucleotide alpha hydrolases-like"/>
    <property type="match status" value="2"/>
</dbReference>
<evidence type="ECO:0000259" key="2">
    <source>
        <dbReference type="Pfam" id="PF00582"/>
    </source>
</evidence>
<comment type="similarity">
    <text evidence="1">Belongs to the universal stress protein A family.</text>
</comment>
<protein>
    <submittedName>
        <fullName evidence="3">Universal stress protein</fullName>
    </submittedName>
</protein>
<dbReference type="InterPro" id="IPR006015">
    <property type="entry name" value="Universal_stress_UspA"/>
</dbReference>
<dbReference type="EMBL" id="JBHSFV010000002">
    <property type="protein sequence ID" value="MFC4633237.1"/>
    <property type="molecule type" value="Genomic_DNA"/>
</dbReference>
<accession>A0ABV9HTT1</accession>
<dbReference type="PANTHER" id="PTHR46268">
    <property type="entry name" value="STRESS RESPONSE PROTEIN NHAX"/>
    <property type="match status" value="1"/>
</dbReference>
<dbReference type="InterPro" id="IPR006016">
    <property type="entry name" value="UspA"/>
</dbReference>
<dbReference type="Gene3D" id="3.40.50.12370">
    <property type="match status" value="1"/>
</dbReference>
<keyword evidence="4" id="KW-1185">Reference proteome</keyword>
<dbReference type="RefSeq" id="WP_379977432.1">
    <property type="nucleotide sequence ID" value="NZ_JBHSFV010000002.1"/>
</dbReference>
<evidence type="ECO:0000313" key="4">
    <source>
        <dbReference type="Proteomes" id="UP001596043"/>
    </source>
</evidence>
<organism evidence="3 4">
    <name type="scientific">Dokdonia ponticola</name>
    <dbReference type="NCBI Taxonomy" id="2041041"/>
    <lineage>
        <taxon>Bacteria</taxon>
        <taxon>Pseudomonadati</taxon>
        <taxon>Bacteroidota</taxon>
        <taxon>Flavobacteriia</taxon>
        <taxon>Flavobacteriales</taxon>
        <taxon>Flavobacteriaceae</taxon>
        <taxon>Dokdonia</taxon>
    </lineage>
</organism>
<evidence type="ECO:0000256" key="1">
    <source>
        <dbReference type="ARBA" id="ARBA00008791"/>
    </source>
</evidence>
<dbReference type="PRINTS" id="PR01438">
    <property type="entry name" value="UNVRSLSTRESS"/>
</dbReference>
<proteinExistence type="inferred from homology"/>
<dbReference type="Proteomes" id="UP001596043">
    <property type="component" value="Unassembled WGS sequence"/>
</dbReference>
<sequence>MKTILYATDYSKNSIAALKYAHAMSSKMNARLLVVHVFDYPTMLDDFSLKGEDAFPDIEGDAFKKHHSKLNSFCNENLNNDLKDLNIEIEAIEDKSVVKGIISKANEVDAFLIITGMKGGSALREIIMGNTTKHLLEKSSCPVLTIPSDATHKQIETIVYATDFEEEDFGAIDKLTEIAKPFNALIKIVHISPLKEMVEKWPIKGIKEKIHKYIEYTNLEFDIFYSDDVFNDLKIYLGNSNADLVAMLERESKSLTSKVFHRDLVKRMETYGKIPLLSFNAKNYGAFHL</sequence>
<name>A0ABV9HTT1_9FLAO</name>
<reference evidence="4" key="1">
    <citation type="journal article" date="2019" name="Int. J. Syst. Evol. Microbiol.">
        <title>The Global Catalogue of Microorganisms (GCM) 10K type strain sequencing project: providing services to taxonomists for standard genome sequencing and annotation.</title>
        <authorList>
            <consortium name="The Broad Institute Genomics Platform"/>
            <consortium name="The Broad Institute Genome Sequencing Center for Infectious Disease"/>
            <person name="Wu L."/>
            <person name="Ma J."/>
        </authorList>
    </citation>
    <scope>NUCLEOTIDE SEQUENCE [LARGE SCALE GENOMIC DNA]</scope>
    <source>
        <strain evidence="4">YJ-61-S</strain>
    </source>
</reference>
<dbReference type="CDD" id="cd23659">
    <property type="entry name" value="USP_At3g01520-like"/>
    <property type="match status" value="1"/>
</dbReference>
<comment type="caution">
    <text evidence="3">The sequence shown here is derived from an EMBL/GenBank/DDBJ whole genome shotgun (WGS) entry which is preliminary data.</text>
</comment>
<dbReference type="PANTHER" id="PTHR46268:SF6">
    <property type="entry name" value="UNIVERSAL STRESS PROTEIN UP12"/>
    <property type="match status" value="1"/>
</dbReference>
<feature type="domain" description="UspA" evidence="2">
    <location>
        <begin position="1"/>
        <end position="147"/>
    </location>
</feature>
<dbReference type="Pfam" id="PF00582">
    <property type="entry name" value="Usp"/>
    <property type="match status" value="1"/>
</dbReference>